<dbReference type="Pfam" id="PF00856">
    <property type="entry name" value="SET"/>
    <property type="match status" value="1"/>
</dbReference>
<protein>
    <recommendedName>
        <fullName evidence="1">SET domain-containing protein</fullName>
    </recommendedName>
</protein>
<comment type="caution">
    <text evidence="2">The sequence shown here is derived from an EMBL/GenBank/DDBJ whole genome shotgun (WGS) entry which is preliminary data.</text>
</comment>
<dbReference type="InterPro" id="IPR046341">
    <property type="entry name" value="SET_dom_sf"/>
</dbReference>
<dbReference type="OrthoDB" id="265717at2759"/>
<dbReference type="AlphaFoldDB" id="A0A8H6I239"/>
<dbReference type="PROSITE" id="PS50280">
    <property type="entry name" value="SET"/>
    <property type="match status" value="1"/>
</dbReference>
<feature type="domain" description="SET" evidence="1">
    <location>
        <begin position="47"/>
        <end position="203"/>
    </location>
</feature>
<dbReference type="InterPro" id="IPR001214">
    <property type="entry name" value="SET_dom"/>
</dbReference>
<dbReference type="SMART" id="SM00317">
    <property type="entry name" value="SET"/>
    <property type="match status" value="1"/>
</dbReference>
<dbReference type="PANTHER" id="PTHR47332:SF4">
    <property type="entry name" value="SET DOMAIN-CONTAINING PROTEIN 5"/>
    <property type="match status" value="1"/>
</dbReference>
<evidence type="ECO:0000259" key="1">
    <source>
        <dbReference type="PROSITE" id="PS50280"/>
    </source>
</evidence>
<proteinExistence type="predicted"/>
<dbReference type="EMBL" id="JACGCI010000028">
    <property type="protein sequence ID" value="KAF6756008.1"/>
    <property type="molecule type" value="Genomic_DNA"/>
</dbReference>
<accession>A0A8H6I239</accession>
<name>A0A8H6I239_9AGAR</name>
<dbReference type="InterPro" id="IPR053185">
    <property type="entry name" value="SET_domain_protein"/>
</dbReference>
<gene>
    <name evidence="2" type="ORF">DFP72DRAFT_307034</name>
</gene>
<dbReference type="PANTHER" id="PTHR47332">
    <property type="entry name" value="SET DOMAIN-CONTAINING PROTEIN 5"/>
    <property type="match status" value="1"/>
</dbReference>
<keyword evidence="3" id="KW-1185">Reference proteome</keyword>
<sequence>MASYVHHVIELPSSVPNQPMVKISCLLHPTVIPLLPAPSAAPVDHNPPYELRDTPQKGVGMFAKQFISKGSLILVEHPAYIIPGFATNAISYEDFETVGRGIPDSLYEEVASMANCRTSAESPSIIDGIARTNALSVQLKFPSDFPSDSPGAKDYGGLFPKIARCNHSCGMNAGWEWDLSTLSSTLFALRDIELGEEITNTYVDLLQSRADRWKRLQPDYRFNCDCPWCNHEGKASQMESDRNREYIATYLSTRPTYAKWSIDPCLPNAFVINSHLAVLPIIRKEGLHRLLPLFMEEIVRCFAELGDEESFKAWAEDTLQLCRVGYKDLAGELRRMLEDPQKNVRSWARRKRIQEENNHQDRYEFEADDSFLNLFGTSPI</sequence>
<dbReference type="Gene3D" id="2.170.270.10">
    <property type="entry name" value="SET domain"/>
    <property type="match status" value="1"/>
</dbReference>
<dbReference type="CDD" id="cd20071">
    <property type="entry name" value="SET_SMYD"/>
    <property type="match status" value="1"/>
</dbReference>
<reference evidence="2 3" key="1">
    <citation type="submission" date="2020-07" db="EMBL/GenBank/DDBJ databases">
        <title>Comparative genomics of pyrophilous fungi reveals a link between fire events and developmental genes.</title>
        <authorList>
            <consortium name="DOE Joint Genome Institute"/>
            <person name="Steindorff A.S."/>
            <person name="Carver A."/>
            <person name="Calhoun S."/>
            <person name="Stillman K."/>
            <person name="Liu H."/>
            <person name="Lipzen A."/>
            <person name="Pangilinan J."/>
            <person name="Labutti K."/>
            <person name="Bruns T.D."/>
            <person name="Grigoriev I.V."/>
        </authorList>
    </citation>
    <scope>NUCLEOTIDE SEQUENCE [LARGE SCALE GENOMIC DNA]</scope>
    <source>
        <strain evidence="2 3">CBS 144469</strain>
    </source>
</reference>
<evidence type="ECO:0000313" key="3">
    <source>
        <dbReference type="Proteomes" id="UP000521943"/>
    </source>
</evidence>
<evidence type="ECO:0000313" key="2">
    <source>
        <dbReference type="EMBL" id="KAF6756008.1"/>
    </source>
</evidence>
<organism evidence="2 3">
    <name type="scientific">Ephemerocybe angulata</name>
    <dbReference type="NCBI Taxonomy" id="980116"/>
    <lineage>
        <taxon>Eukaryota</taxon>
        <taxon>Fungi</taxon>
        <taxon>Dikarya</taxon>
        <taxon>Basidiomycota</taxon>
        <taxon>Agaricomycotina</taxon>
        <taxon>Agaricomycetes</taxon>
        <taxon>Agaricomycetidae</taxon>
        <taxon>Agaricales</taxon>
        <taxon>Agaricineae</taxon>
        <taxon>Psathyrellaceae</taxon>
        <taxon>Ephemerocybe</taxon>
    </lineage>
</organism>
<dbReference type="SUPFAM" id="SSF82199">
    <property type="entry name" value="SET domain"/>
    <property type="match status" value="1"/>
</dbReference>
<dbReference type="Proteomes" id="UP000521943">
    <property type="component" value="Unassembled WGS sequence"/>
</dbReference>